<comment type="caution">
    <text evidence="6">The sequence shown here is derived from an EMBL/GenBank/DDBJ whole genome shotgun (WGS) entry which is preliminary data.</text>
</comment>
<evidence type="ECO:0000256" key="4">
    <source>
        <dbReference type="ARBA" id="ARBA00035393"/>
    </source>
</evidence>
<keyword evidence="1" id="KW-0378">Hydrolase</keyword>
<comment type="catalytic activity">
    <reaction evidence="5">
        <text>queuosine 5'-phosphate + H2O = queuine + D-ribose 5-phosphate</text>
        <dbReference type="Rhea" id="RHEA:75387"/>
        <dbReference type="ChEBI" id="CHEBI:15377"/>
        <dbReference type="ChEBI" id="CHEBI:17433"/>
        <dbReference type="ChEBI" id="CHEBI:78346"/>
        <dbReference type="ChEBI" id="CHEBI:194371"/>
    </reaction>
    <physiologicalReaction direction="left-to-right" evidence="5">
        <dbReference type="Rhea" id="RHEA:75388"/>
    </physiologicalReaction>
</comment>
<dbReference type="Pfam" id="PF10343">
    <property type="entry name" value="Q_salvage"/>
    <property type="match status" value="1"/>
</dbReference>
<name>X0UBG6_9ZZZZ</name>
<dbReference type="InterPro" id="IPR019438">
    <property type="entry name" value="Q_salvage"/>
</dbReference>
<evidence type="ECO:0000256" key="3">
    <source>
        <dbReference type="ARBA" id="ARBA00035306"/>
    </source>
</evidence>
<protein>
    <recommendedName>
        <fullName evidence="3">Queuosine 5'-phosphate N-glycosylase/hydrolase</fullName>
    </recommendedName>
    <alternativeName>
        <fullName evidence="4">Queuosine-nucleotide N-glycosylase/hydrolase</fullName>
    </alternativeName>
</protein>
<dbReference type="GO" id="GO:0006400">
    <property type="term" value="P:tRNA modification"/>
    <property type="evidence" value="ECO:0007669"/>
    <property type="project" value="TreeGrafter"/>
</dbReference>
<evidence type="ECO:0000256" key="1">
    <source>
        <dbReference type="ARBA" id="ARBA00022801"/>
    </source>
</evidence>
<dbReference type="PANTHER" id="PTHR21314">
    <property type="entry name" value="QUEUOSINE 5'-PHOSPHATE N-GLYCOSYLASE_HYDROLASE-RELATED"/>
    <property type="match status" value="1"/>
</dbReference>
<dbReference type="EMBL" id="BARS01001224">
    <property type="protein sequence ID" value="GAF85825.1"/>
    <property type="molecule type" value="Genomic_DNA"/>
</dbReference>
<sequence length="85" mass="10008">RHVGILRYAQTLTQKVDQKMLPTSGSPDEVEIRANTIWAVELMRQQLEQTGGRLRAFEIDWILWDMGQDLAFKARPYHRTVSIYY</sequence>
<evidence type="ECO:0000256" key="2">
    <source>
        <dbReference type="ARBA" id="ARBA00035119"/>
    </source>
</evidence>
<evidence type="ECO:0000256" key="5">
    <source>
        <dbReference type="ARBA" id="ARBA00048204"/>
    </source>
</evidence>
<dbReference type="PANTHER" id="PTHR21314:SF0">
    <property type="entry name" value="QUEUOSINE 5'-PHOSPHATE N-GLYCOSYLASE_HYDROLASE"/>
    <property type="match status" value="1"/>
</dbReference>
<proteinExistence type="inferred from homology"/>
<evidence type="ECO:0000313" key="6">
    <source>
        <dbReference type="EMBL" id="GAF85825.1"/>
    </source>
</evidence>
<accession>X0UBG6</accession>
<gene>
    <name evidence="6" type="ORF">S01H1_02519</name>
</gene>
<organism evidence="6">
    <name type="scientific">marine sediment metagenome</name>
    <dbReference type="NCBI Taxonomy" id="412755"/>
    <lineage>
        <taxon>unclassified sequences</taxon>
        <taxon>metagenomes</taxon>
        <taxon>ecological metagenomes</taxon>
    </lineage>
</organism>
<comment type="similarity">
    <text evidence="2">Belongs to the QNG1 protein family.</text>
</comment>
<reference evidence="6" key="1">
    <citation type="journal article" date="2014" name="Front. Microbiol.">
        <title>High frequency of phylogenetically diverse reductive dehalogenase-homologous genes in deep subseafloor sedimentary metagenomes.</title>
        <authorList>
            <person name="Kawai M."/>
            <person name="Futagami T."/>
            <person name="Toyoda A."/>
            <person name="Takaki Y."/>
            <person name="Nishi S."/>
            <person name="Hori S."/>
            <person name="Arai W."/>
            <person name="Tsubouchi T."/>
            <person name="Morono Y."/>
            <person name="Uchiyama I."/>
            <person name="Ito T."/>
            <person name="Fujiyama A."/>
            <person name="Inagaki F."/>
            <person name="Takami H."/>
        </authorList>
    </citation>
    <scope>NUCLEOTIDE SEQUENCE</scope>
    <source>
        <strain evidence="6">Expedition CK06-06</strain>
    </source>
</reference>
<dbReference type="AlphaFoldDB" id="X0UBG6"/>
<feature type="non-terminal residue" evidence="6">
    <location>
        <position position="1"/>
    </location>
</feature>
<dbReference type="GO" id="GO:0016787">
    <property type="term" value="F:hydrolase activity"/>
    <property type="evidence" value="ECO:0007669"/>
    <property type="project" value="UniProtKB-KW"/>
</dbReference>